<protein>
    <recommendedName>
        <fullName evidence="2">DUF2061 domain-containing protein</fullName>
    </recommendedName>
</protein>
<feature type="domain" description="DUF2061" evidence="2">
    <location>
        <begin position="17"/>
        <end position="68"/>
    </location>
</feature>
<gene>
    <name evidence="3" type="ORF">C482_18252</name>
</gene>
<dbReference type="InterPro" id="IPR018638">
    <property type="entry name" value="DUF2061_membrane"/>
</dbReference>
<dbReference type="AlphaFoldDB" id="M0A8Q6"/>
<dbReference type="RefSeq" id="WP_006169169.1">
    <property type="nucleotide sequence ID" value="NZ_AOIN01000096.1"/>
</dbReference>
<keyword evidence="1" id="KW-0472">Membrane</keyword>
<feature type="transmembrane region" description="Helical" evidence="1">
    <location>
        <begin position="21"/>
        <end position="39"/>
    </location>
</feature>
<keyword evidence="1" id="KW-1133">Transmembrane helix</keyword>
<dbReference type="Pfam" id="PF09834">
    <property type="entry name" value="DUF2061"/>
    <property type="match status" value="1"/>
</dbReference>
<keyword evidence="1" id="KW-0812">Transmembrane</keyword>
<accession>M0A8Q6</accession>
<reference evidence="3 4" key="1">
    <citation type="journal article" date="2014" name="PLoS Genet.">
        <title>Phylogenetically driven sequencing of extremely halophilic archaea reveals strategies for static and dynamic osmo-response.</title>
        <authorList>
            <person name="Becker E.A."/>
            <person name="Seitzer P.M."/>
            <person name="Tritt A."/>
            <person name="Larsen D."/>
            <person name="Krusor M."/>
            <person name="Yao A.I."/>
            <person name="Wu D."/>
            <person name="Madern D."/>
            <person name="Eisen J.A."/>
            <person name="Darling A.E."/>
            <person name="Facciotti M.T."/>
        </authorList>
    </citation>
    <scope>NUCLEOTIDE SEQUENCE [LARGE SCALE GENOMIC DNA]</scope>
    <source>
        <strain evidence="3 4">JCM 10990</strain>
    </source>
</reference>
<sequence length="79" mass="9176">MRRYFTWSPHQGQARAIVKTLCYRLFMVLITITVAWAITGNGTEAVSIGIVTNVTKTFTYYFYERAWDHITWGIDPDPN</sequence>
<dbReference type="Proteomes" id="UP000011693">
    <property type="component" value="Unassembled WGS sequence"/>
</dbReference>
<dbReference type="EMBL" id="AOIN01000096">
    <property type="protein sequence ID" value="ELY94277.1"/>
    <property type="molecule type" value="Genomic_DNA"/>
</dbReference>
<comment type="caution">
    <text evidence="3">The sequence shown here is derived from an EMBL/GenBank/DDBJ whole genome shotgun (WGS) entry which is preliminary data.</text>
</comment>
<evidence type="ECO:0000313" key="3">
    <source>
        <dbReference type="EMBL" id="ELY94277.1"/>
    </source>
</evidence>
<dbReference type="STRING" id="1227492.C482_18252"/>
<evidence type="ECO:0000259" key="2">
    <source>
        <dbReference type="Pfam" id="PF09834"/>
    </source>
</evidence>
<organism evidence="3 4">
    <name type="scientific">Natrialba chahannaoensis JCM 10990</name>
    <dbReference type="NCBI Taxonomy" id="1227492"/>
    <lineage>
        <taxon>Archaea</taxon>
        <taxon>Methanobacteriati</taxon>
        <taxon>Methanobacteriota</taxon>
        <taxon>Stenosarchaea group</taxon>
        <taxon>Halobacteria</taxon>
        <taxon>Halobacteriales</taxon>
        <taxon>Natrialbaceae</taxon>
        <taxon>Natrialba</taxon>
    </lineage>
</organism>
<evidence type="ECO:0000256" key="1">
    <source>
        <dbReference type="SAM" id="Phobius"/>
    </source>
</evidence>
<dbReference type="OrthoDB" id="322944at2157"/>
<keyword evidence="4" id="KW-1185">Reference proteome</keyword>
<evidence type="ECO:0000313" key="4">
    <source>
        <dbReference type="Proteomes" id="UP000011693"/>
    </source>
</evidence>
<name>M0A8Q6_9EURY</name>
<proteinExistence type="predicted"/>